<proteinExistence type="predicted"/>
<sequence length="105" mass="12024">MPRSDLKIRGKHRREEKKQQEIVDPGSVRYRSFSTQTDSRTLRDSQSVLISASALQIQIPSSSPSTLGSSFPGRNWWKFPFLILLLNEIQPHTIRGMSATARRRT</sequence>
<gene>
    <name evidence="2" type="ORF">SDJN03_13525</name>
</gene>
<evidence type="ECO:0000313" key="2">
    <source>
        <dbReference type="EMBL" id="KAG6591179.1"/>
    </source>
</evidence>
<evidence type="ECO:0000313" key="3">
    <source>
        <dbReference type="Proteomes" id="UP000685013"/>
    </source>
</evidence>
<organism evidence="2 3">
    <name type="scientific">Cucurbita argyrosperma subsp. sororia</name>
    <dbReference type="NCBI Taxonomy" id="37648"/>
    <lineage>
        <taxon>Eukaryota</taxon>
        <taxon>Viridiplantae</taxon>
        <taxon>Streptophyta</taxon>
        <taxon>Embryophyta</taxon>
        <taxon>Tracheophyta</taxon>
        <taxon>Spermatophyta</taxon>
        <taxon>Magnoliopsida</taxon>
        <taxon>eudicotyledons</taxon>
        <taxon>Gunneridae</taxon>
        <taxon>Pentapetalae</taxon>
        <taxon>rosids</taxon>
        <taxon>fabids</taxon>
        <taxon>Cucurbitales</taxon>
        <taxon>Cucurbitaceae</taxon>
        <taxon>Cucurbiteae</taxon>
        <taxon>Cucurbita</taxon>
    </lineage>
</organism>
<accession>A0AAV6N2H5</accession>
<name>A0AAV6N2H5_9ROSI</name>
<dbReference type="Proteomes" id="UP000685013">
    <property type="component" value="Chromosome 9"/>
</dbReference>
<dbReference type="EMBL" id="JAGKQH010000009">
    <property type="protein sequence ID" value="KAG6591179.1"/>
    <property type="molecule type" value="Genomic_DNA"/>
</dbReference>
<dbReference type="AlphaFoldDB" id="A0AAV6N2H5"/>
<evidence type="ECO:0000256" key="1">
    <source>
        <dbReference type="SAM" id="MobiDB-lite"/>
    </source>
</evidence>
<protein>
    <submittedName>
        <fullName evidence="2">Uncharacterized protein</fullName>
    </submittedName>
</protein>
<feature type="non-terminal residue" evidence="2">
    <location>
        <position position="1"/>
    </location>
</feature>
<comment type="caution">
    <text evidence="2">The sequence shown here is derived from an EMBL/GenBank/DDBJ whole genome shotgun (WGS) entry which is preliminary data.</text>
</comment>
<keyword evidence="3" id="KW-1185">Reference proteome</keyword>
<reference evidence="2 3" key="1">
    <citation type="journal article" date="2021" name="Hortic Res">
        <title>The domestication of Cucurbita argyrosperma as revealed by the genome of its wild relative.</title>
        <authorList>
            <person name="Barrera-Redondo J."/>
            <person name="Sanchez-de la Vega G."/>
            <person name="Aguirre-Liguori J.A."/>
            <person name="Castellanos-Morales G."/>
            <person name="Gutierrez-Guerrero Y.T."/>
            <person name="Aguirre-Dugua X."/>
            <person name="Aguirre-Planter E."/>
            <person name="Tenaillon M.I."/>
            <person name="Lira-Saade R."/>
            <person name="Eguiarte L.E."/>
        </authorList>
    </citation>
    <scope>NUCLEOTIDE SEQUENCE [LARGE SCALE GENOMIC DNA]</scope>
    <source>
        <strain evidence="2">JBR-2021</strain>
    </source>
</reference>
<feature type="region of interest" description="Disordered" evidence="1">
    <location>
        <begin position="1"/>
        <end position="22"/>
    </location>
</feature>